<name>J6ETU9_TRIAS</name>
<keyword evidence="4 6" id="KW-1133">Transmembrane helix</keyword>
<comment type="subcellular location">
    <subcellularLocation>
        <location evidence="1">Membrane</location>
        <topology evidence="1">Multi-pass membrane protein</topology>
    </subcellularLocation>
</comment>
<feature type="transmembrane region" description="Helical" evidence="6">
    <location>
        <begin position="144"/>
        <end position="167"/>
    </location>
</feature>
<dbReference type="GO" id="GO:0016020">
    <property type="term" value="C:membrane"/>
    <property type="evidence" value="ECO:0007669"/>
    <property type="project" value="UniProtKB-SubCell"/>
</dbReference>
<evidence type="ECO:0000256" key="3">
    <source>
        <dbReference type="ARBA" id="ARBA00022692"/>
    </source>
</evidence>
<dbReference type="PANTHER" id="PTHR13180">
    <property type="entry name" value="SMALL MEMBRANE PROTEIN-RELATED"/>
    <property type="match status" value="1"/>
</dbReference>
<feature type="transmembrane region" description="Helical" evidence="6">
    <location>
        <begin position="112"/>
        <end position="138"/>
    </location>
</feature>
<comment type="similarity">
    <text evidence="2">Belongs to the UPF0220 family.</text>
</comment>
<protein>
    <submittedName>
        <fullName evidence="7">Protein-vacuolar targeting-related protein</fullName>
    </submittedName>
</protein>
<dbReference type="KEGG" id="tasa:A1Q1_05281"/>
<dbReference type="RefSeq" id="XP_014177488.1">
    <property type="nucleotide sequence ID" value="XM_014322013.1"/>
</dbReference>
<dbReference type="Proteomes" id="UP000002748">
    <property type="component" value="Unassembled WGS sequence"/>
</dbReference>
<evidence type="ECO:0000256" key="1">
    <source>
        <dbReference type="ARBA" id="ARBA00004141"/>
    </source>
</evidence>
<dbReference type="HOGENOM" id="CLU_096876_0_1_1"/>
<evidence type="ECO:0000256" key="2">
    <source>
        <dbReference type="ARBA" id="ARBA00005335"/>
    </source>
</evidence>
<sequence>MSLPRYDPRRVFRFSLPHIEIGPRAREVGTYTAGALFTIAWFLMIDAATISKHATPPPDSPYDTVPVHITFVDWIPGLCSTRELSKQVSHLHSVFSGDSWGSDGPAAWRARVVLFLGVALMAGGLAGSLTVLILKYIIPDYVGYFYYGGANVGMNAGIMISAMILWVSQSGGDEYEYQLTV</sequence>
<evidence type="ECO:0000313" key="8">
    <source>
        <dbReference type="Proteomes" id="UP000002748"/>
    </source>
</evidence>
<reference evidence="7 8" key="1">
    <citation type="journal article" date="2012" name="Eukaryot. Cell">
        <title>Draft genome sequence of CBS 2479, the standard type strain of Trichosporon asahii.</title>
        <authorList>
            <person name="Yang R.Y."/>
            <person name="Li H.T."/>
            <person name="Zhu H."/>
            <person name="Zhou G.P."/>
            <person name="Wang M."/>
            <person name="Wang L."/>
        </authorList>
    </citation>
    <scope>NUCLEOTIDE SEQUENCE [LARGE SCALE GENOMIC DNA]</scope>
    <source>
        <strain evidence="8">ATCC 90039 / CBS 2479 / JCM 2466 / KCTC 7840 / NCYC 2677 / UAMH 7654</strain>
    </source>
</reference>
<evidence type="ECO:0000313" key="7">
    <source>
        <dbReference type="EMBL" id="EJT46197.1"/>
    </source>
</evidence>
<dbReference type="VEuPathDB" id="FungiDB:A1Q1_05281"/>
<dbReference type="AlphaFoldDB" id="J6ETU9"/>
<evidence type="ECO:0000256" key="5">
    <source>
        <dbReference type="ARBA" id="ARBA00023136"/>
    </source>
</evidence>
<accession>J6ETU9</accession>
<gene>
    <name evidence="7" type="ORF">A1Q1_05281</name>
</gene>
<evidence type="ECO:0000256" key="4">
    <source>
        <dbReference type="ARBA" id="ARBA00022989"/>
    </source>
</evidence>
<proteinExistence type="inferred from homology"/>
<dbReference type="EMBL" id="ALBS01000300">
    <property type="protein sequence ID" value="EJT46197.1"/>
    <property type="molecule type" value="Genomic_DNA"/>
</dbReference>
<organism evidence="7 8">
    <name type="scientific">Trichosporon asahii var. asahii (strain ATCC 90039 / CBS 2479 / JCM 2466 / KCTC 7840 / NBRC 103889/ NCYC 2677 / UAMH 7654)</name>
    <name type="common">Yeast</name>
    <dbReference type="NCBI Taxonomy" id="1186058"/>
    <lineage>
        <taxon>Eukaryota</taxon>
        <taxon>Fungi</taxon>
        <taxon>Dikarya</taxon>
        <taxon>Basidiomycota</taxon>
        <taxon>Agaricomycotina</taxon>
        <taxon>Tremellomycetes</taxon>
        <taxon>Trichosporonales</taxon>
        <taxon>Trichosporonaceae</taxon>
        <taxon>Trichosporon</taxon>
    </lineage>
</organism>
<dbReference type="InterPro" id="IPR007919">
    <property type="entry name" value="UPF0220"/>
</dbReference>
<comment type="caution">
    <text evidence="7">The sequence shown here is derived from an EMBL/GenBank/DDBJ whole genome shotgun (WGS) entry which is preliminary data.</text>
</comment>
<dbReference type="GeneID" id="25988793"/>
<dbReference type="Pfam" id="PF05255">
    <property type="entry name" value="UPF0220"/>
    <property type="match status" value="1"/>
</dbReference>
<keyword evidence="3 6" id="KW-0812">Transmembrane</keyword>
<dbReference type="OrthoDB" id="268928at2759"/>
<evidence type="ECO:0000256" key="6">
    <source>
        <dbReference type="SAM" id="Phobius"/>
    </source>
</evidence>
<keyword evidence="5 6" id="KW-0472">Membrane</keyword>